<reference evidence="10" key="2">
    <citation type="journal article" date="2014" name="ISME J.">
        <title>Microbial stratification in low pH oxic and suboxic macroscopic growths along an acid mine drainage.</title>
        <authorList>
            <person name="Mendez-Garcia C."/>
            <person name="Mesa V."/>
            <person name="Sprenger R.R."/>
            <person name="Richter M."/>
            <person name="Diez M.S."/>
            <person name="Solano J."/>
            <person name="Bargiela R."/>
            <person name="Golyshina O.V."/>
            <person name="Manteca A."/>
            <person name="Ramos J.L."/>
            <person name="Gallego J.R."/>
            <person name="Llorente I."/>
            <person name="Martins Dos Santos V.A."/>
            <person name="Jensen O.N."/>
            <person name="Pelaez A.I."/>
            <person name="Sanchez J."/>
            <person name="Ferrer M."/>
        </authorList>
    </citation>
    <scope>NUCLEOTIDE SEQUENCE</scope>
</reference>
<protein>
    <recommendedName>
        <fullName evidence="5">Arsenite methyltransferase</fullName>
        <ecNumber evidence="4">2.1.1.137</ecNumber>
    </recommendedName>
</protein>
<feature type="non-terminal residue" evidence="10">
    <location>
        <position position="158"/>
    </location>
</feature>
<comment type="similarity">
    <text evidence="3">Belongs to the methyltransferase superfamily. Arsenite methyltransferase family.</text>
</comment>
<dbReference type="InterPro" id="IPR029063">
    <property type="entry name" value="SAM-dependent_MTases_sf"/>
</dbReference>
<evidence type="ECO:0000256" key="7">
    <source>
        <dbReference type="ARBA" id="ARBA00047943"/>
    </source>
</evidence>
<sequence>MVDIRSVVRNKYAGAAMVPQSDLCCPKDYPSEWISHIPRELLEFNYGCGSPVLKAKIKMGEHVVDIGSGVGIDCFVAAKIVGPNGRIKGVDMTDEMLEKARNYQQAVGQTLGYHNFEFIKGHIEEIPLPDASADVVISNCVLNLSTDKDAVFHEVIRV</sequence>
<gene>
    <name evidence="10" type="ORF">B1A_15839</name>
</gene>
<organism evidence="10">
    <name type="scientific">mine drainage metagenome</name>
    <dbReference type="NCBI Taxonomy" id="410659"/>
    <lineage>
        <taxon>unclassified sequences</taxon>
        <taxon>metagenomes</taxon>
        <taxon>ecological metagenomes</taxon>
    </lineage>
</organism>
<evidence type="ECO:0000256" key="3">
    <source>
        <dbReference type="ARBA" id="ARBA00034487"/>
    </source>
</evidence>
<dbReference type="PANTHER" id="PTHR43675:SF8">
    <property type="entry name" value="ARSENITE METHYLTRANSFERASE"/>
    <property type="match status" value="1"/>
</dbReference>
<evidence type="ECO:0000313" key="10">
    <source>
        <dbReference type="EMBL" id="EQD42690.1"/>
    </source>
</evidence>
<evidence type="ECO:0000256" key="4">
    <source>
        <dbReference type="ARBA" id="ARBA00034521"/>
    </source>
</evidence>
<keyword evidence="1 10" id="KW-0808">Transferase</keyword>
<comment type="catalytic activity">
    <reaction evidence="6">
        <text>arsenic triglutathione + [thioredoxin]-dithiol + S-adenosyl-L-methionine + 2 H2O = methylarsonous acid + [thioredoxin]-disulfide + 3 glutathione + S-adenosyl-L-homocysteine + H(+)</text>
        <dbReference type="Rhea" id="RHEA:69460"/>
        <dbReference type="Rhea" id="RHEA-COMP:10698"/>
        <dbReference type="Rhea" id="RHEA-COMP:10700"/>
        <dbReference type="ChEBI" id="CHEBI:15377"/>
        <dbReference type="ChEBI" id="CHEBI:15378"/>
        <dbReference type="ChEBI" id="CHEBI:17826"/>
        <dbReference type="ChEBI" id="CHEBI:29950"/>
        <dbReference type="ChEBI" id="CHEBI:50058"/>
        <dbReference type="ChEBI" id="CHEBI:57856"/>
        <dbReference type="ChEBI" id="CHEBI:57925"/>
        <dbReference type="ChEBI" id="CHEBI:59789"/>
        <dbReference type="ChEBI" id="CHEBI:183640"/>
        <dbReference type="EC" id="2.1.1.137"/>
    </reaction>
</comment>
<dbReference type="Pfam" id="PF13847">
    <property type="entry name" value="Methyltransf_31"/>
    <property type="match status" value="1"/>
</dbReference>
<dbReference type="EMBL" id="AUZX01011630">
    <property type="protein sequence ID" value="EQD42690.1"/>
    <property type="molecule type" value="Genomic_DNA"/>
</dbReference>
<proteinExistence type="inferred from homology"/>
<dbReference type="SUPFAM" id="SSF53335">
    <property type="entry name" value="S-adenosyl-L-methionine-dependent methyltransferases"/>
    <property type="match status" value="1"/>
</dbReference>
<dbReference type="AlphaFoldDB" id="T1AKX2"/>
<evidence type="ECO:0000256" key="1">
    <source>
        <dbReference type="ARBA" id="ARBA00022679"/>
    </source>
</evidence>
<dbReference type="Gene3D" id="3.40.50.150">
    <property type="entry name" value="Vaccinia Virus protein VP39"/>
    <property type="match status" value="1"/>
</dbReference>
<dbReference type="EC" id="2.1.1.137" evidence="4"/>
<evidence type="ECO:0000259" key="9">
    <source>
        <dbReference type="Pfam" id="PF13847"/>
    </source>
</evidence>
<name>T1AKX2_9ZZZZ</name>
<dbReference type="InterPro" id="IPR026669">
    <property type="entry name" value="Arsenite_MeTrfase-like"/>
</dbReference>
<evidence type="ECO:0000256" key="5">
    <source>
        <dbReference type="ARBA" id="ARBA00034545"/>
    </source>
</evidence>
<reference evidence="10" key="1">
    <citation type="submission" date="2013-08" db="EMBL/GenBank/DDBJ databases">
        <authorList>
            <person name="Mendez C."/>
            <person name="Richter M."/>
            <person name="Ferrer M."/>
            <person name="Sanchez J."/>
        </authorList>
    </citation>
    <scope>NUCLEOTIDE SEQUENCE</scope>
</reference>
<dbReference type="InterPro" id="IPR025714">
    <property type="entry name" value="Methyltranfer_dom"/>
</dbReference>
<keyword evidence="10" id="KW-0489">Methyltransferase</keyword>
<accession>T1AKX2</accession>
<dbReference type="PANTHER" id="PTHR43675">
    <property type="entry name" value="ARSENITE METHYLTRANSFERASE"/>
    <property type="match status" value="1"/>
</dbReference>
<feature type="domain" description="Methyltransferase" evidence="9">
    <location>
        <begin position="58"/>
        <end position="158"/>
    </location>
</feature>
<comment type="catalytic activity">
    <reaction evidence="8">
        <text>arsenic triglutathione + 3 [thioredoxin]-dithiol + 3 S-adenosyl-L-methionine = trimethylarsine + 3 [thioredoxin]-disulfide + 3 glutathione + 3 S-adenosyl-L-homocysteine + 3 H(+)</text>
        <dbReference type="Rhea" id="RHEA:69432"/>
        <dbReference type="Rhea" id="RHEA-COMP:10698"/>
        <dbReference type="Rhea" id="RHEA-COMP:10700"/>
        <dbReference type="ChEBI" id="CHEBI:15378"/>
        <dbReference type="ChEBI" id="CHEBI:27130"/>
        <dbReference type="ChEBI" id="CHEBI:29950"/>
        <dbReference type="ChEBI" id="CHEBI:50058"/>
        <dbReference type="ChEBI" id="CHEBI:57856"/>
        <dbReference type="ChEBI" id="CHEBI:57925"/>
        <dbReference type="ChEBI" id="CHEBI:59789"/>
        <dbReference type="ChEBI" id="CHEBI:183640"/>
        <dbReference type="EC" id="2.1.1.137"/>
    </reaction>
</comment>
<dbReference type="CDD" id="cd02440">
    <property type="entry name" value="AdoMet_MTases"/>
    <property type="match status" value="1"/>
</dbReference>
<comment type="catalytic activity">
    <reaction evidence="7">
        <text>arsenic triglutathione + 2 [thioredoxin]-dithiol + 2 S-adenosyl-L-methionine + H2O = dimethylarsinous acid + 2 [thioredoxin]-disulfide + 3 glutathione + 2 S-adenosyl-L-homocysteine + 2 H(+)</text>
        <dbReference type="Rhea" id="RHEA:69464"/>
        <dbReference type="Rhea" id="RHEA-COMP:10698"/>
        <dbReference type="Rhea" id="RHEA-COMP:10700"/>
        <dbReference type="ChEBI" id="CHEBI:15377"/>
        <dbReference type="ChEBI" id="CHEBI:15378"/>
        <dbReference type="ChEBI" id="CHEBI:23808"/>
        <dbReference type="ChEBI" id="CHEBI:29950"/>
        <dbReference type="ChEBI" id="CHEBI:50058"/>
        <dbReference type="ChEBI" id="CHEBI:57856"/>
        <dbReference type="ChEBI" id="CHEBI:57925"/>
        <dbReference type="ChEBI" id="CHEBI:59789"/>
        <dbReference type="ChEBI" id="CHEBI:183640"/>
        <dbReference type="EC" id="2.1.1.137"/>
    </reaction>
</comment>
<evidence type="ECO:0000256" key="8">
    <source>
        <dbReference type="ARBA" id="ARBA00048428"/>
    </source>
</evidence>
<keyword evidence="2" id="KW-0949">S-adenosyl-L-methionine</keyword>
<dbReference type="GO" id="GO:0032259">
    <property type="term" value="P:methylation"/>
    <property type="evidence" value="ECO:0007669"/>
    <property type="project" value="UniProtKB-KW"/>
</dbReference>
<evidence type="ECO:0000256" key="6">
    <source>
        <dbReference type="ARBA" id="ARBA00047941"/>
    </source>
</evidence>
<evidence type="ECO:0000256" key="2">
    <source>
        <dbReference type="ARBA" id="ARBA00022691"/>
    </source>
</evidence>
<dbReference type="GO" id="GO:0030791">
    <property type="term" value="F:arsenite methyltransferase activity"/>
    <property type="evidence" value="ECO:0007669"/>
    <property type="project" value="UniProtKB-EC"/>
</dbReference>
<comment type="caution">
    <text evidence="10">The sequence shown here is derived from an EMBL/GenBank/DDBJ whole genome shotgun (WGS) entry which is preliminary data.</text>
</comment>